<comment type="caution">
    <text evidence="2">The sequence shown here is derived from an EMBL/GenBank/DDBJ whole genome shotgun (WGS) entry which is preliminary data.</text>
</comment>
<dbReference type="GO" id="GO:0010181">
    <property type="term" value="F:FMN binding"/>
    <property type="evidence" value="ECO:0007669"/>
    <property type="project" value="InterPro"/>
</dbReference>
<keyword evidence="3" id="KW-1185">Reference proteome</keyword>
<organism evidence="2 3">
    <name type="scientific">Fervidicella metallireducens AeB</name>
    <dbReference type="NCBI Taxonomy" id="1403537"/>
    <lineage>
        <taxon>Bacteria</taxon>
        <taxon>Bacillati</taxon>
        <taxon>Bacillota</taxon>
        <taxon>Clostridia</taxon>
        <taxon>Eubacteriales</taxon>
        <taxon>Clostridiaceae</taxon>
        <taxon>Fervidicella</taxon>
    </lineage>
</organism>
<feature type="domain" description="FMN-binding" evidence="1">
    <location>
        <begin position="37"/>
        <end position="111"/>
    </location>
</feature>
<dbReference type="RefSeq" id="WP_035377915.1">
    <property type="nucleotide sequence ID" value="NZ_AZQP01000005.1"/>
</dbReference>
<dbReference type="EMBL" id="AZQP01000005">
    <property type="protein sequence ID" value="EYE89411.1"/>
    <property type="molecule type" value="Genomic_DNA"/>
</dbReference>
<dbReference type="GO" id="GO:0016020">
    <property type="term" value="C:membrane"/>
    <property type="evidence" value="ECO:0007669"/>
    <property type="project" value="InterPro"/>
</dbReference>
<dbReference type="STRING" id="1403537.Q428_02725"/>
<protein>
    <recommendedName>
        <fullName evidence="1">FMN-binding domain-containing protein</fullName>
    </recommendedName>
</protein>
<dbReference type="SMART" id="SM00900">
    <property type="entry name" value="FMN_bind"/>
    <property type="match status" value="1"/>
</dbReference>
<evidence type="ECO:0000313" key="3">
    <source>
        <dbReference type="Proteomes" id="UP000019681"/>
    </source>
</evidence>
<dbReference type="Pfam" id="PF04205">
    <property type="entry name" value="FMN_bind"/>
    <property type="match status" value="1"/>
</dbReference>
<name>A0A017RXU7_9CLOT</name>
<accession>A0A017RXU7</accession>
<dbReference type="Gene3D" id="3.90.1010.20">
    <property type="match status" value="1"/>
</dbReference>
<dbReference type="Proteomes" id="UP000019681">
    <property type="component" value="Unassembled WGS sequence"/>
</dbReference>
<sequence>MKKYLMFLLILSQLQFTSCMKREVIYKEGSYIGIGEGHIGTIKISLVTDSYSIKEIKVLEDEEIPVIAEIVYKKIPKEVIRKNSGEVEAVTGATYTSRGLIDAINDALNKARINNNQ</sequence>
<evidence type="ECO:0000259" key="1">
    <source>
        <dbReference type="SMART" id="SM00900"/>
    </source>
</evidence>
<proteinExistence type="predicted"/>
<dbReference type="InterPro" id="IPR007329">
    <property type="entry name" value="FMN-bd"/>
</dbReference>
<gene>
    <name evidence="2" type="ORF">Q428_02725</name>
</gene>
<dbReference type="OrthoDB" id="9806398at2"/>
<reference evidence="2 3" key="1">
    <citation type="journal article" date="2014" name="Genome Announc.">
        <title>Draft Genome Sequence of Fervidicella metallireducens Strain AeBT, an Iron-Reducing Thermoanaerobe from the Great Artesian Basin.</title>
        <authorList>
            <person name="Patel B.K."/>
        </authorList>
    </citation>
    <scope>NUCLEOTIDE SEQUENCE [LARGE SCALE GENOMIC DNA]</scope>
    <source>
        <strain evidence="2 3">AeB</strain>
    </source>
</reference>
<dbReference type="AlphaFoldDB" id="A0A017RXU7"/>
<evidence type="ECO:0000313" key="2">
    <source>
        <dbReference type="EMBL" id="EYE89411.1"/>
    </source>
</evidence>